<evidence type="ECO:0000256" key="4">
    <source>
        <dbReference type="ARBA" id="ARBA00022884"/>
    </source>
</evidence>
<comment type="function">
    <text evidence="1 8">Binds directly to 16S ribosomal RNA.</text>
</comment>
<organism evidence="9 10">
    <name type="scientific">Nisaea acidiphila</name>
    <dbReference type="NCBI Taxonomy" id="1862145"/>
    <lineage>
        <taxon>Bacteria</taxon>
        <taxon>Pseudomonadati</taxon>
        <taxon>Pseudomonadota</taxon>
        <taxon>Alphaproteobacteria</taxon>
        <taxon>Rhodospirillales</taxon>
        <taxon>Thalassobaculaceae</taxon>
        <taxon>Nisaea</taxon>
    </lineage>
</organism>
<evidence type="ECO:0000313" key="9">
    <source>
        <dbReference type="EMBL" id="UUX52090.1"/>
    </source>
</evidence>
<dbReference type="PANTHER" id="PTHR33398:SF1">
    <property type="entry name" value="SMALL RIBOSOMAL SUBUNIT PROTEIN BS20C"/>
    <property type="match status" value="1"/>
</dbReference>
<evidence type="ECO:0000256" key="2">
    <source>
        <dbReference type="ARBA" id="ARBA00007634"/>
    </source>
</evidence>
<dbReference type="FunFam" id="1.20.58.110:FF:000001">
    <property type="entry name" value="30S ribosomal protein S20"/>
    <property type="match status" value="1"/>
</dbReference>
<dbReference type="GO" id="GO:0003735">
    <property type="term" value="F:structural constituent of ribosome"/>
    <property type="evidence" value="ECO:0007669"/>
    <property type="project" value="InterPro"/>
</dbReference>
<comment type="similarity">
    <text evidence="2 8">Belongs to the bacterial ribosomal protein bS20 family.</text>
</comment>
<dbReference type="HAMAP" id="MF_00500">
    <property type="entry name" value="Ribosomal_bS20"/>
    <property type="match status" value="1"/>
</dbReference>
<keyword evidence="6 8" id="KW-0687">Ribonucleoprotein</keyword>
<evidence type="ECO:0000256" key="3">
    <source>
        <dbReference type="ARBA" id="ARBA00022730"/>
    </source>
</evidence>
<keyword evidence="3 8" id="KW-0699">rRNA-binding</keyword>
<protein>
    <recommendedName>
        <fullName evidence="7 8">Small ribosomal subunit protein bS20</fullName>
    </recommendedName>
</protein>
<keyword evidence="4 8" id="KW-0694">RNA-binding</keyword>
<dbReference type="EMBL" id="CP102480">
    <property type="protein sequence ID" value="UUX52090.1"/>
    <property type="molecule type" value="Genomic_DNA"/>
</dbReference>
<proteinExistence type="inferred from homology"/>
<reference evidence="9" key="1">
    <citation type="submission" date="2022-08" db="EMBL/GenBank/DDBJ databases">
        <title>Nisaea acidiphila sp. nov., isolated from a marine algal debris and emended description of the genus Nisaea Urios et al. 2008.</title>
        <authorList>
            <person name="Kwon K."/>
        </authorList>
    </citation>
    <scope>NUCLEOTIDE SEQUENCE</scope>
    <source>
        <strain evidence="9">MEBiC11861</strain>
    </source>
</reference>
<dbReference type="GO" id="GO:0006412">
    <property type="term" value="P:translation"/>
    <property type="evidence" value="ECO:0007669"/>
    <property type="project" value="UniProtKB-UniRule"/>
</dbReference>
<gene>
    <name evidence="8 9" type="primary">rpsT</name>
    <name evidence="9" type="ORF">NUH88_10385</name>
</gene>
<evidence type="ECO:0000313" key="10">
    <source>
        <dbReference type="Proteomes" id="UP001060336"/>
    </source>
</evidence>
<evidence type="ECO:0000256" key="7">
    <source>
        <dbReference type="ARBA" id="ARBA00035136"/>
    </source>
</evidence>
<dbReference type="PANTHER" id="PTHR33398">
    <property type="entry name" value="30S RIBOSOMAL PROTEIN S20"/>
    <property type="match status" value="1"/>
</dbReference>
<dbReference type="InterPro" id="IPR002583">
    <property type="entry name" value="Ribosomal_bS20"/>
</dbReference>
<evidence type="ECO:0000256" key="6">
    <source>
        <dbReference type="ARBA" id="ARBA00023274"/>
    </source>
</evidence>
<name>A0A9J7AZ84_9PROT</name>
<keyword evidence="5 8" id="KW-0689">Ribosomal protein</keyword>
<evidence type="ECO:0000256" key="5">
    <source>
        <dbReference type="ARBA" id="ARBA00022980"/>
    </source>
</evidence>
<dbReference type="InterPro" id="IPR036510">
    <property type="entry name" value="Ribosomal_bS20_sf"/>
</dbReference>
<accession>A0A9J7AZ84</accession>
<dbReference type="Proteomes" id="UP001060336">
    <property type="component" value="Chromosome"/>
</dbReference>
<evidence type="ECO:0000256" key="8">
    <source>
        <dbReference type="HAMAP-Rule" id="MF_00500"/>
    </source>
</evidence>
<dbReference type="GO" id="GO:0015935">
    <property type="term" value="C:small ribosomal subunit"/>
    <property type="evidence" value="ECO:0007669"/>
    <property type="project" value="TreeGrafter"/>
</dbReference>
<dbReference type="GO" id="GO:0070181">
    <property type="term" value="F:small ribosomal subunit rRNA binding"/>
    <property type="evidence" value="ECO:0007669"/>
    <property type="project" value="TreeGrafter"/>
</dbReference>
<dbReference type="RefSeq" id="WP_257771952.1">
    <property type="nucleotide sequence ID" value="NZ_CP102480.1"/>
</dbReference>
<dbReference type="KEGG" id="naci:NUH88_10385"/>
<keyword evidence="10" id="KW-1185">Reference proteome</keyword>
<dbReference type="SUPFAM" id="SSF46992">
    <property type="entry name" value="Ribosomal protein S20"/>
    <property type="match status" value="1"/>
</dbReference>
<dbReference type="Gene3D" id="1.20.58.110">
    <property type="entry name" value="Ribosomal protein S20"/>
    <property type="match status" value="1"/>
</dbReference>
<dbReference type="Pfam" id="PF01649">
    <property type="entry name" value="Ribosomal_S20p"/>
    <property type="match status" value="1"/>
</dbReference>
<sequence>MAQHQSAKKRIRRNERRRVINHARISRIRTFVKKVETAIASGDKDAAQAAFKSAQPEMQRGVSNGVLHKNTVARKLSRLSARIKAISA</sequence>
<dbReference type="AlphaFoldDB" id="A0A9J7AZ84"/>
<dbReference type="NCBIfam" id="TIGR00029">
    <property type="entry name" value="S20"/>
    <property type="match status" value="1"/>
</dbReference>
<evidence type="ECO:0000256" key="1">
    <source>
        <dbReference type="ARBA" id="ARBA00003134"/>
    </source>
</evidence>